<gene>
    <name evidence="4" type="ORF">A3F84_18155</name>
</gene>
<evidence type="ECO:0000313" key="4">
    <source>
        <dbReference type="EMBL" id="OGG46743.1"/>
    </source>
</evidence>
<name>A0A1F6CC66_HANXR</name>
<evidence type="ECO:0000259" key="3">
    <source>
        <dbReference type="PROSITE" id="PS50110"/>
    </source>
</evidence>
<dbReference type="PANTHER" id="PTHR45339">
    <property type="entry name" value="HYBRID SIGNAL TRANSDUCTION HISTIDINE KINASE J"/>
    <property type="match status" value="1"/>
</dbReference>
<feature type="modified residue" description="4-aspartylphosphate" evidence="2">
    <location>
        <position position="54"/>
    </location>
</feature>
<evidence type="ECO:0000313" key="5">
    <source>
        <dbReference type="Proteomes" id="UP000178606"/>
    </source>
</evidence>
<accession>A0A1F6CC66</accession>
<dbReference type="GO" id="GO:0000160">
    <property type="term" value="P:phosphorelay signal transduction system"/>
    <property type="evidence" value="ECO:0007669"/>
    <property type="project" value="InterPro"/>
</dbReference>
<dbReference type="PANTHER" id="PTHR45339:SF5">
    <property type="entry name" value="HISTIDINE KINASE"/>
    <property type="match status" value="1"/>
</dbReference>
<dbReference type="Gene3D" id="3.40.50.2300">
    <property type="match status" value="1"/>
</dbReference>
<dbReference type="CDD" id="cd17548">
    <property type="entry name" value="REC_DivK-like"/>
    <property type="match status" value="1"/>
</dbReference>
<dbReference type="Pfam" id="PF00072">
    <property type="entry name" value="Response_reg"/>
    <property type="match status" value="1"/>
</dbReference>
<dbReference type="InterPro" id="IPR011006">
    <property type="entry name" value="CheY-like_superfamily"/>
</dbReference>
<dbReference type="SMART" id="SM00448">
    <property type="entry name" value="REC"/>
    <property type="match status" value="1"/>
</dbReference>
<keyword evidence="1 2" id="KW-0597">Phosphoprotein</keyword>
<dbReference type="InterPro" id="IPR001789">
    <property type="entry name" value="Sig_transdc_resp-reg_receiver"/>
</dbReference>
<evidence type="ECO:0000256" key="2">
    <source>
        <dbReference type="PROSITE-ProRule" id="PRU00169"/>
    </source>
</evidence>
<organism evidence="4 5">
    <name type="scientific">Handelsmanbacteria sp. (strain RIFCSPLOWO2_12_FULL_64_10)</name>
    <dbReference type="NCBI Taxonomy" id="1817868"/>
    <lineage>
        <taxon>Bacteria</taxon>
        <taxon>Candidatus Handelsmaniibacteriota</taxon>
    </lineage>
</organism>
<comment type="caution">
    <text evidence="4">The sequence shown here is derived from an EMBL/GenBank/DDBJ whole genome shotgun (WGS) entry which is preliminary data.</text>
</comment>
<feature type="domain" description="Response regulatory" evidence="3">
    <location>
        <begin position="5"/>
        <end position="121"/>
    </location>
</feature>
<protein>
    <submittedName>
        <fullName evidence="4">Two-component system response regulator</fullName>
    </submittedName>
</protein>
<reference evidence="4 5" key="1">
    <citation type="journal article" date="2016" name="Nat. Commun.">
        <title>Thousands of microbial genomes shed light on interconnected biogeochemical processes in an aquifer system.</title>
        <authorList>
            <person name="Anantharaman K."/>
            <person name="Brown C.T."/>
            <person name="Hug L.A."/>
            <person name="Sharon I."/>
            <person name="Castelle C.J."/>
            <person name="Probst A.J."/>
            <person name="Thomas B.C."/>
            <person name="Singh A."/>
            <person name="Wilkins M.J."/>
            <person name="Karaoz U."/>
            <person name="Brodie E.L."/>
            <person name="Williams K.H."/>
            <person name="Hubbard S.S."/>
            <person name="Banfield J.F."/>
        </authorList>
    </citation>
    <scope>NUCLEOTIDE SEQUENCE [LARGE SCALE GENOMIC DNA]</scope>
    <source>
        <strain evidence="5">RIFCSPLOWO2_12_FULL_64_10</strain>
    </source>
</reference>
<dbReference type="Proteomes" id="UP000178606">
    <property type="component" value="Unassembled WGS sequence"/>
</dbReference>
<dbReference type="PROSITE" id="PS50110">
    <property type="entry name" value="RESPONSE_REGULATORY"/>
    <property type="match status" value="1"/>
</dbReference>
<proteinExistence type="predicted"/>
<evidence type="ECO:0000256" key="1">
    <source>
        <dbReference type="ARBA" id="ARBA00022553"/>
    </source>
</evidence>
<dbReference type="AlphaFoldDB" id="A0A1F6CC66"/>
<dbReference type="EMBL" id="MFKF01000286">
    <property type="protein sequence ID" value="OGG46743.1"/>
    <property type="molecule type" value="Genomic_DNA"/>
</dbReference>
<dbReference type="SUPFAM" id="SSF52172">
    <property type="entry name" value="CheY-like"/>
    <property type="match status" value="1"/>
</dbReference>
<sequence>MPDYTVLIVEDNANNRMIMRDLMEVQGHRTLEAVDGAEGLAMALEHRPDLILMDVQLPGMDGYEVTRRLKTQDETKHIPIVAVTSYAMKGEEERAREAGCDAYVSKPIDIHKLVETVQRFLLK</sequence>